<comment type="catalytic activity">
    <reaction evidence="12">
        <text>ATP + H2O = ADP + phosphate + H(+)</text>
        <dbReference type="Rhea" id="RHEA:13065"/>
        <dbReference type="ChEBI" id="CHEBI:15377"/>
        <dbReference type="ChEBI" id="CHEBI:15378"/>
        <dbReference type="ChEBI" id="CHEBI:30616"/>
        <dbReference type="ChEBI" id="CHEBI:43474"/>
        <dbReference type="ChEBI" id="CHEBI:456216"/>
    </reaction>
</comment>
<dbReference type="InterPro" id="IPR008250">
    <property type="entry name" value="ATPase_P-typ_transduc_dom_A_sf"/>
</dbReference>
<proteinExistence type="inferred from homology"/>
<feature type="transmembrane region" description="Helical" evidence="13">
    <location>
        <begin position="272"/>
        <end position="296"/>
    </location>
</feature>
<dbReference type="AlphaFoldDB" id="B3RZ93"/>
<evidence type="ECO:0000256" key="3">
    <source>
        <dbReference type="ARBA" id="ARBA00022553"/>
    </source>
</evidence>
<dbReference type="InterPro" id="IPR023298">
    <property type="entry name" value="ATPase_P-typ_TM_dom_sf"/>
</dbReference>
<dbReference type="InterPro" id="IPR059000">
    <property type="entry name" value="ATPase_P-type_domA"/>
</dbReference>
<evidence type="ECO:0000313" key="15">
    <source>
        <dbReference type="EMBL" id="EDV23802.1"/>
    </source>
</evidence>
<dbReference type="FunCoup" id="B3RZ93">
    <property type="interactions" value="80"/>
</dbReference>
<dbReference type="STRING" id="10228.B3RZ93"/>
<dbReference type="InterPro" id="IPR036412">
    <property type="entry name" value="HAD-like_sf"/>
</dbReference>
<evidence type="ECO:0000256" key="13">
    <source>
        <dbReference type="SAM" id="Phobius"/>
    </source>
</evidence>
<feature type="transmembrane region" description="Helical" evidence="13">
    <location>
        <begin position="73"/>
        <end position="92"/>
    </location>
</feature>
<evidence type="ECO:0000313" key="16">
    <source>
        <dbReference type="Proteomes" id="UP000009022"/>
    </source>
</evidence>
<feature type="transmembrane region" description="Helical" evidence="13">
    <location>
        <begin position="803"/>
        <end position="821"/>
    </location>
</feature>
<dbReference type="InterPro" id="IPR044492">
    <property type="entry name" value="P_typ_ATPase_HD_dom"/>
</dbReference>
<dbReference type="Proteomes" id="UP000009022">
    <property type="component" value="Unassembled WGS sequence"/>
</dbReference>
<keyword evidence="7" id="KW-0067">ATP-binding</keyword>
<gene>
    <name evidence="15" type="ORF">TRIADDRAFT_27142</name>
</gene>
<dbReference type="FunFam" id="1.20.1110.10:FF:000023">
    <property type="entry name" value="Cation-transporting ATPase"/>
    <property type="match status" value="1"/>
</dbReference>
<dbReference type="KEGG" id="tad:TRIADDRAFT_27142"/>
<dbReference type="GO" id="GO:0055085">
    <property type="term" value="P:transmembrane transport"/>
    <property type="evidence" value="ECO:0000318"/>
    <property type="project" value="GO_Central"/>
</dbReference>
<dbReference type="OrthoDB" id="48943at2759"/>
<dbReference type="SFLD" id="SFLDG00002">
    <property type="entry name" value="C1.7:_P-type_atpase_like"/>
    <property type="match status" value="1"/>
</dbReference>
<dbReference type="InParanoid" id="B3RZ93"/>
<feature type="transmembrane region" description="Helical" evidence="13">
    <location>
        <begin position="777"/>
        <end position="796"/>
    </location>
</feature>
<dbReference type="NCBIfam" id="TIGR01657">
    <property type="entry name" value="P-ATPase-V"/>
    <property type="match status" value="1"/>
</dbReference>
<feature type="non-terminal residue" evidence="15">
    <location>
        <position position="1"/>
    </location>
</feature>
<evidence type="ECO:0000256" key="12">
    <source>
        <dbReference type="ARBA" id="ARBA00049360"/>
    </source>
</evidence>
<dbReference type="NCBIfam" id="TIGR01494">
    <property type="entry name" value="ATPase_P-type"/>
    <property type="match status" value="1"/>
</dbReference>
<feature type="transmembrane region" description="Helical" evidence="13">
    <location>
        <begin position="98"/>
        <end position="118"/>
    </location>
</feature>
<comment type="subcellular location">
    <subcellularLocation>
        <location evidence="1">Membrane</location>
        <topology evidence="1">Multi-pass membrane protein</topology>
    </subcellularLocation>
</comment>
<dbReference type="PANTHER" id="PTHR45630:SF8">
    <property type="entry name" value="CATION-TRANSPORTING ATPASE"/>
    <property type="match status" value="1"/>
</dbReference>
<dbReference type="SUPFAM" id="SSF81660">
    <property type="entry name" value="Metal cation-transporting ATPase, ATP-binding domain N"/>
    <property type="match status" value="1"/>
</dbReference>
<dbReference type="InterPro" id="IPR023299">
    <property type="entry name" value="ATPase_P-typ_cyto_dom_N"/>
</dbReference>
<feature type="transmembrane region" description="Helical" evidence="13">
    <location>
        <begin position="308"/>
        <end position="331"/>
    </location>
</feature>
<dbReference type="SUPFAM" id="SSF56784">
    <property type="entry name" value="HAD-like"/>
    <property type="match status" value="1"/>
</dbReference>
<evidence type="ECO:0000256" key="10">
    <source>
        <dbReference type="ARBA" id="ARBA00022989"/>
    </source>
</evidence>
<accession>B3RZ93</accession>
<keyword evidence="3" id="KW-0597">Phosphoprotein</keyword>
<dbReference type="InterPro" id="IPR023214">
    <property type="entry name" value="HAD_sf"/>
</dbReference>
<dbReference type="PRINTS" id="PR00119">
    <property type="entry name" value="CATATPASE"/>
</dbReference>
<dbReference type="OMA" id="MPEWGYL"/>
<reference evidence="15 16" key="1">
    <citation type="journal article" date="2008" name="Nature">
        <title>The Trichoplax genome and the nature of placozoans.</title>
        <authorList>
            <person name="Srivastava M."/>
            <person name="Begovic E."/>
            <person name="Chapman J."/>
            <person name="Putnam N.H."/>
            <person name="Hellsten U."/>
            <person name="Kawashima T."/>
            <person name="Kuo A."/>
            <person name="Mitros T."/>
            <person name="Salamov A."/>
            <person name="Carpenter M.L."/>
            <person name="Signorovitch A.Y."/>
            <person name="Moreno M.A."/>
            <person name="Kamm K."/>
            <person name="Grimwood J."/>
            <person name="Schmutz J."/>
            <person name="Shapiro H."/>
            <person name="Grigoriev I.V."/>
            <person name="Buss L.W."/>
            <person name="Schierwater B."/>
            <person name="Dellaporta S.L."/>
            <person name="Rokhsar D.S."/>
        </authorList>
    </citation>
    <scope>NUCLEOTIDE SEQUENCE [LARGE SCALE GENOMIC DNA]</scope>
    <source>
        <strain evidence="15 16">Grell-BS-1999</strain>
    </source>
</reference>
<dbReference type="InterPro" id="IPR018303">
    <property type="entry name" value="ATPase_P-typ_P_site"/>
</dbReference>
<keyword evidence="9" id="KW-1278">Translocase</keyword>
<dbReference type="HOGENOM" id="CLU_001828_0_0_1"/>
<dbReference type="RefSeq" id="XP_002113328.1">
    <property type="nucleotide sequence ID" value="XM_002113292.1"/>
</dbReference>
<dbReference type="GO" id="GO:0140358">
    <property type="term" value="F:P-type transmembrane transporter activity"/>
    <property type="evidence" value="ECO:0007669"/>
    <property type="project" value="InterPro"/>
</dbReference>
<keyword evidence="11 13" id="KW-0472">Membrane</keyword>
<evidence type="ECO:0000256" key="11">
    <source>
        <dbReference type="ARBA" id="ARBA00023136"/>
    </source>
</evidence>
<keyword evidence="16" id="KW-1185">Reference proteome</keyword>
<dbReference type="Gene3D" id="3.40.1110.10">
    <property type="entry name" value="Calcium-transporting ATPase, cytoplasmic domain N"/>
    <property type="match status" value="1"/>
</dbReference>
<feature type="transmembrane region" description="Helical" evidence="13">
    <location>
        <begin position="663"/>
        <end position="686"/>
    </location>
</feature>
<keyword evidence="10 13" id="KW-1133">Transmembrane helix</keyword>
<feature type="transmembrane region" description="Helical" evidence="13">
    <location>
        <begin position="841"/>
        <end position="863"/>
    </location>
</feature>
<evidence type="ECO:0000259" key="14">
    <source>
        <dbReference type="Pfam" id="PF00122"/>
    </source>
</evidence>
<dbReference type="Pfam" id="PF00122">
    <property type="entry name" value="E1-E2_ATPase"/>
    <property type="match status" value="1"/>
</dbReference>
<dbReference type="FunFam" id="3.40.50.1000:FF:000068">
    <property type="entry name" value="Cation-transporting ATPase"/>
    <property type="match status" value="1"/>
</dbReference>
<keyword evidence="5" id="KW-0479">Metal-binding</keyword>
<dbReference type="CTD" id="6754902"/>
<dbReference type="PhylomeDB" id="B3RZ93"/>
<evidence type="ECO:0000256" key="1">
    <source>
        <dbReference type="ARBA" id="ARBA00004141"/>
    </source>
</evidence>
<feature type="domain" description="P-type ATPase A" evidence="14">
    <location>
        <begin position="138"/>
        <end position="258"/>
    </location>
</feature>
<dbReference type="GO" id="GO:0006874">
    <property type="term" value="P:intracellular calcium ion homeostasis"/>
    <property type="evidence" value="ECO:0000318"/>
    <property type="project" value="GO_Central"/>
</dbReference>
<dbReference type="PANTHER" id="PTHR45630">
    <property type="entry name" value="CATION-TRANSPORTING ATPASE-RELATED"/>
    <property type="match status" value="1"/>
</dbReference>
<keyword evidence="6" id="KW-0547">Nucleotide-binding</keyword>
<dbReference type="GeneID" id="6754902"/>
<evidence type="ECO:0000256" key="4">
    <source>
        <dbReference type="ARBA" id="ARBA00022692"/>
    </source>
</evidence>
<keyword evidence="8" id="KW-0460">Magnesium</keyword>
<dbReference type="SFLD" id="SFLDS00003">
    <property type="entry name" value="Haloacid_Dehalogenase"/>
    <property type="match status" value="1"/>
</dbReference>
<evidence type="ECO:0000256" key="8">
    <source>
        <dbReference type="ARBA" id="ARBA00022842"/>
    </source>
</evidence>
<evidence type="ECO:0000256" key="5">
    <source>
        <dbReference type="ARBA" id="ARBA00022723"/>
    </source>
</evidence>
<dbReference type="GO" id="GO:0016887">
    <property type="term" value="F:ATP hydrolysis activity"/>
    <property type="evidence" value="ECO:0007669"/>
    <property type="project" value="InterPro"/>
</dbReference>
<keyword evidence="4 13" id="KW-0812">Transmembrane</keyword>
<organism evidence="15 16">
    <name type="scientific">Trichoplax adhaerens</name>
    <name type="common">Trichoplax reptans</name>
    <dbReference type="NCBI Taxonomy" id="10228"/>
    <lineage>
        <taxon>Eukaryota</taxon>
        <taxon>Metazoa</taxon>
        <taxon>Placozoa</taxon>
        <taxon>Uniplacotomia</taxon>
        <taxon>Trichoplacea</taxon>
        <taxon>Trichoplacidae</taxon>
        <taxon>Trichoplax</taxon>
    </lineage>
</organism>
<evidence type="ECO:0000256" key="6">
    <source>
        <dbReference type="ARBA" id="ARBA00022741"/>
    </source>
</evidence>
<dbReference type="InterPro" id="IPR001757">
    <property type="entry name" value="P_typ_ATPase"/>
</dbReference>
<dbReference type="FunFam" id="3.40.1110.10:FF:000322">
    <property type="match status" value="1"/>
</dbReference>
<evidence type="ECO:0000256" key="7">
    <source>
        <dbReference type="ARBA" id="ARBA00022840"/>
    </source>
</evidence>
<dbReference type="Gene3D" id="2.70.150.10">
    <property type="entry name" value="Calcium-transporting ATPase, cytoplasmic transduction domain A"/>
    <property type="match status" value="1"/>
</dbReference>
<dbReference type="SUPFAM" id="SSF81665">
    <property type="entry name" value="Calcium ATPase, transmembrane domain M"/>
    <property type="match status" value="1"/>
</dbReference>
<dbReference type="GO" id="GO:0016020">
    <property type="term" value="C:membrane"/>
    <property type="evidence" value="ECO:0000318"/>
    <property type="project" value="GO_Central"/>
</dbReference>
<dbReference type="EMBL" id="DS985246">
    <property type="protein sequence ID" value="EDV23802.1"/>
    <property type="molecule type" value="Genomic_DNA"/>
</dbReference>
<dbReference type="PROSITE" id="PS00154">
    <property type="entry name" value="ATPASE_E1_E2"/>
    <property type="match status" value="1"/>
</dbReference>
<comment type="similarity">
    <text evidence="2">Belongs to the cation transport ATPase (P-type) (TC 3.A.3) family. Type V subfamily.</text>
</comment>
<evidence type="ECO:0000256" key="9">
    <source>
        <dbReference type="ARBA" id="ARBA00022967"/>
    </source>
</evidence>
<dbReference type="GO" id="GO:0046872">
    <property type="term" value="F:metal ion binding"/>
    <property type="evidence" value="ECO:0007669"/>
    <property type="project" value="UniProtKB-KW"/>
</dbReference>
<protein>
    <recommendedName>
        <fullName evidence="14">P-type ATPase A domain-containing protein</fullName>
    </recommendedName>
</protein>
<dbReference type="Pfam" id="PF13246">
    <property type="entry name" value="Cation_ATPase"/>
    <property type="match status" value="1"/>
</dbReference>
<sequence length="936" mass="105131">PLDVKYFKFHCLRYFWNPQIQHFTVLRGLDRNFTCREIYDRFSRGLDNHQAGRRAIIYEQNLIDVKVKSYIRLLFEVALNPFYVFQVFSVTLWFFDDYYYYAGCIVFVSVVSIAITLVQTRRNRVRLRNMVATSSNIQVIRNHSGDPENVSSTEIVPGDVIVIPPDGIRMECDAVLISGSCVVNESSLTGESNPVLKTQLISDGADADNVYYPNLHKQHSLFAGTQVLQARSYSSSLVTALVIRTGFYSMKGNLVRSILYPKPMNLKLYRDAIGFVGCLAFLALIGLIYSIVTLIIDGVTPGEVIKRALDMITIAVPPALPAAVSIGTVYATNRLRVRGIFCINPSRINLSGKLNLVCFDKTGTLTEDFLEFWGGIVNQRCETMSFSFREILTDIKSNPADKLAVTMATCHSLTVLKGDVCGDPLDMQMFQATQWTLDESADDHQKYDTVIQASVKPPSSTPTTSQNQFEYGILKRYAFTSDLKRMSVLIRKLGAGNLELVMKGAPETVIQYCNSSSVPDDFSQTLESLTEQGYRVLGLAHRSLDSKLSWRSAQKLSRQDLEENMTFLGLLIMQNKLKPETSGIIEELAEANIRTVMITGDNLKTAVNIARECEMIQPNENVVHLIAKEPTTSQTEPTVTWNLLKKSGNAPVKISIKYDTTRILLLFIYHITLFTCIFFNVGQVLIQGTIFARTSPKQKAELVEGFQNLGYYVGMCGDGANDCGALNTAHAGISLSEAEASVASPFTSKVPNISCVSTLIREGRAALITAFGVFKYMALYSIIQFTTVMILYWYVANLGDFQFLFIDLFIILSIALVMSRTEAFPLISKQRPNSSLTSFETLSSLFAHVIVTVASQTLVYFYLASQPWYTVFNQLNRKQLYKNVDTVNGSTYVQCYETTTLFYFTNYQYIWIAVVFSKGPPFRKRIYTNCKHSYLI</sequence>
<dbReference type="SUPFAM" id="SSF81653">
    <property type="entry name" value="Calcium ATPase, transduction domain A"/>
    <property type="match status" value="1"/>
</dbReference>
<dbReference type="InterPro" id="IPR006544">
    <property type="entry name" value="P-type_TPase_V"/>
</dbReference>
<name>B3RZ93_TRIAD</name>
<dbReference type="GO" id="GO:0019829">
    <property type="term" value="F:ATPase-coupled monoatomic cation transmembrane transporter activity"/>
    <property type="evidence" value="ECO:0000318"/>
    <property type="project" value="GO_Central"/>
</dbReference>
<dbReference type="SFLD" id="SFLDF00027">
    <property type="entry name" value="p-type_atpase"/>
    <property type="match status" value="1"/>
</dbReference>
<evidence type="ECO:0000256" key="2">
    <source>
        <dbReference type="ARBA" id="ARBA00006000"/>
    </source>
</evidence>
<dbReference type="Gene3D" id="3.40.50.1000">
    <property type="entry name" value="HAD superfamily/HAD-like"/>
    <property type="match status" value="1"/>
</dbReference>
<dbReference type="GO" id="GO:0005524">
    <property type="term" value="F:ATP binding"/>
    <property type="evidence" value="ECO:0007669"/>
    <property type="project" value="UniProtKB-KW"/>
</dbReference>
<dbReference type="eggNOG" id="KOG0208">
    <property type="taxonomic scope" value="Eukaryota"/>
</dbReference>
<dbReference type="FunFam" id="2.70.150.10:FF:000198">
    <property type="entry name" value="Cation-transporting ATPase"/>
    <property type="match status" value="1"/>
</dbReference>